<evidence type="ECO:0000313" key="2">
    <source>
        <dbReference type="EMBL" id="KRQ87815.1"/>
    </source>
</evidence>
<keyword evidence="1" id="KW-0472">Membrane</keyword>
<dbReference type="PANTHER" id="PTHR12697:SF5">
    <property type="entry name" value="DEOXYHYPUSINE HYDROXYLASE"/>
    <property type="match status" value="1"/>
</dbReference>
<dbReference type="EMBL" id="LKHP01000002">
    <property type="protein sequence ID" value="KRQ87815.1"/>
    <property type="molecule type" value="Genomic_DNA"/>
</dbReference>
<comment type="caution">
    <text evidence="2">The sequence shown here is derived from an EMBL/GenBank/DDBJ whole genome shotgun (WGS) entry which is preliminary data.</text>
</comment>
<accession>A0A0R3JW79</accession>
<dbReference type="GO" id="GO:0016491">
    <property type="term" value="F:oxidoreductase activity"/>
    <property type="evidence" value="ECO:0007669"/>
    <property type="project" value="TreeGrafter"/>
</dbReference>
<evidence type="ECO:0000256" key="1">
    <source>
        <dbReference type="SAM" id="Phobius"/>
    </source>
</evidence>
<dbReference type="Proteomes" id="UP000052015">
    <property type="component" value="Unassembled WGS sequence"/>
</dbReference>
<dbReference type="SMART" id="SM00567">
    <property type="entry name" value="EZ_HEAT"/>
    <property type="match status" value="3"/>
</dbReference>
<keyword evidence="1" id="KW-0812">Transmembrane</keyword>
<dbReference type="InterPro" id="IPR004155">
    <property type="entry name" value="PBS_lyase_HEAT"/>
</dbReference>
<dbReference type="InterPro" id="IPR016024">
    <property type="entry name" value="ARM-type_fold"/>
</dbReference>
<dbReference type="STRING" id="908809.ABG79_00620"/>
<keyword evidence="3" id="KW-1185">Reference proteome</keyword>
<dbReference type="Pfam" id="PF13646">
    <property type="entry name" value="HEAT_2"/>
    <property type="match status" value="1"/>
</dbReference>
<dbReference type="PANTHER" id="PTHR12697">
    <property type="entry name" value="PBS LYASE HEAT-LIKE PROTEIN"/>
    <property type="match status" value="1"/>
</dbReference>
<keyword evidence="1" id="KW-1133">Transmembrane helix</keyword>
<reference evidence="2 3" key="1">
    <citation type="submission" date="2015-09" db="EMBL/GenBank/DDBJ databases">
        <title>Draft genome sequence of a Caloramator mitchellensis, a moderate thermophile from the Great Artesian Basin of Australia.</title>
        <authorList>
            <person name="Patel B.K."/>
        </authorList>
    </citation>
    <scope>NUCLEOTIDE SEQUENCE [LARGE SCALE GENOMIC DNA]</scope>
    <source>
        <strain evidence="2 3">VF08</strain>
    </source>
</reference>
<dbReference type="InterPro" id="IPR011989">
    <property type="entry name" value="ARM-like"/>
</dbReference>
<evidence type="ECO:0000313" key="3">
    <source>
        <dbReference type="Proteomes" id="UP000052015"/>
    </source>
</evidence>
<dbReference type="OrthoDB" id="2112914at2"/>
<name>A0A0R3JW79_CALMK</name>
<organism evidence="2 3">
    <name type="scientific">Caloramator mitchellensis</name>
    <dbReference type="NCBI Taxonomy" id="908809"/>
    <lineage>
        <taxon>Bacteria</taxon>
        <taxon>Bacillati</taxon>
        <taxon>Bacillota</taxon>
        <taxon>Clostridia</taxon>
        <taxon>Eubacteriales</taxon>
        <taxon>Clostridiaceae</taxon>
        <taxon>Caloramator</taxon>
    </lineage>
</organism>
<dbReference type="Gene3D" id="1.25.10.10">
    <property type="entry name" value="Leucine-rich Repeat Variant"/>
    <property type="match status" value="2"/>
</dbReference>
<feature type="transmembrane region" description="Helical" evidence="1">
    <location>
        <begin position="6"/>
        <end position="25"/>
    </location>
</feature>
<gene>
    <name evidence="2" type="ORF">ABG79_00620</name>
</gene>
<proteinExistence type="predicted"/>
<sequence>MERFVYISIIFFTIVIFFLYLYLIIEKSLDIYRNRIRRKYEANIIKLTDYIIQRIEEGNLGQKHLNKSKEIVKNKIKREIFEDRLLYYFTLYKGQIVKKLIEFVEEIGLVDIEIKNLESKNLYHVSMTLRKLGEFRCKKAIPYLLDVLKIEVPDIKYNSLLALSKIGDEEAFIEGFNRITAGIPLSERSLIELIDDFEGDKGYVYEKMINSDNDFLSAIFMKSAANYMDFRFSEMAVKYLKDNNKEKRIAAIKLIGNAADVRFIDEVLECLNDAEWEVRAVTAKVLERFEDEKAVIPLVSALSDKVWFVRYNAAKSLIKIPGGIDAIEIVMQGDDKFAKDIVIYAVENLGILNGFAKDVPKEVQEKISGIFEEYRKG</sequence>
<protein>
    <submittedName>
        <fullName evidence="2">HEAT repeat protein</fullName>
    </submittedName>
</protein>
<dbReference type="AlphaFoldDB" id="A0A0R3JW79"/>
<dbReference type="SUPFAM" id="SSF48371">
    <property type="entry name" value="ARM repeat"/>
    <property type="match status" value="1"/>
</dbReference>
<dbReference type="RefSeq" id="WP_057976985.1">
    <property type="nucleotide sequence ID" value="NZ_LKHP01000002.1"/>
</dbReference>